<evidence type="ECO:0000313" key="11">
    <source>
        <dbReference type="EMBL" id="JAT46237.1"/>
    </source>
</evidence>
<dbReference type="AlphaFoldDB" id="A0A1D1XV18"/>
<comment type="subcellular location">
    <subcellularLocation>
        <location evidence="8">Golgi apparatus</location>
        <location evidence="8">trans-Golgi network membrane</location>
        <topology evidence="8">Single-pass type IV membrane protein</topology>
    </subcellularLocation>
</comment>
<organism evidence="11">
    <name type="scientific">Anthurium amnicola</name>
    <dbReference type="NCBI Taxonomy" id="1678845"/>
    <lineage>
        <taxon>Eukaryota</taxon>
        <taxon>Viridiplantae</taxon>
        <taxon>Streptophyta</taxon>
        <taxon>Embryophyta</taxon>
        <taxon>Tracheophyta</taxon>
        <taxon>Spermatophyta</taxon>
        <taxon>Magnoliopsida</taxon>
        <taxon>Liliopsida</taxon>
        <taxon>Araceae</taxon>
        <taxon>Pothoideae</taxon>
        <taxon>Potheae</taxon>
        <taxon>Anthurium</taxon>
    </lineage>
</organism>
<evidence type="ECO:0000256" key="6">
    <source>
        <dbReference type="ARBA" id="ARBA00023034"/>
    </source>
</evidence>
<dbReference type="SUPFAM" id="SSF47661">
    <property type="entry name" value="t-snare proteins"/>
    <property type="match status" value="1"/>
</dbReference>
<dbReference type="InterPro" id="IPR015260">
    <property type="entry name" value="Syntaxin-6/10/61_N"/>
</dbReference>
<evidence type="ECO:0000256" key="8">
    <source>
        <dbReference type="ARBA" id="ARBA00037801"/>
    </source>
</evidence>
<dbReference type="GO" id="GO:0016020">
    <property type="term" value="C:membrane"/>
    <property type="evidence" value="ECO:0007669"/>
    <property type="project" value="InterPro"/>
</dbReference>
<keyword evidence="7 9" id="KW-0472">Membrane</keyword>
<sequence length="363" mass="41617">MAVGNSFDLWQKDVFFSAAEEVQESTDIMESVYRRWLRERNEGHKPDVLDELRRELQTALGTAKWQLEEFERAVRRSHENSPSDKSTITRHSQFIVAIEDQISHAEKALGDSLIEGGSQPLRWVQLDEEERNDLALFLSARPQSSGQTRDVYTNGSDDCARERGLSNSIKSFKECITFNNDGKYIVELEAKEVSKTKDEMCGQREENIGQNRTWSSPDIGAWKIAIAGEENEERKPLETRTEPPARAYNFFSFMKNAELTTKAKWLRNSFGKEKNGDHRPVRQGISSYLDLKGVTRVSQRLNMLSERSRNCLSDCKEKADISHLVESQHHIPGYYMQLKGTLRVTLLLVLSMLLVVTFVLYST</sequence>
<comment type="similarity">
    <text evidence="1">Belongs to the syntaxin family.</text>
</comment>
<protein>
    <submittedName>
        <fullName evidence="11">Syntaxin-61</fullName>
    </submittedName>
</protein>
<dbReference type="CDD" id="cd21442">
    <property type="entry name" value="SNARE_NTD_STX6-like"/>
    <property type="match status" value="1"/>
</dbReference>
<dbReference type="FunFam" id="1.20.58.90:FF:000004">
    <property type="entry name" value="Syntaxin 10"/>
    <property type="match status" value="1"/>
</dbReference>
<feature type="transmembrane region" description="Helical" evidence="9">
    <location>
        <begin position="344"/>
        <end position="361"/>
    </location>
</feature>
<name>A0A1D1XV18_9ARAE</name>
<keyword evidence="4" id="KW-0653">Protein transport</keyword>
<feature type="domain" description="Syntaxin 6/10/61 N-terminal" evidence="10">
    <location>
        <begin position="13"/>
        <end position="105"/>
    </location>
</feature>
<gene>
    <name evidence="11" type="primary">SYP61_4</name>
    <name evidence="11" type="ORF">g.34982</name>
</gene>
<keyword evidence="5 9" id="KW-1133">Transmembrane helix</keyword>
<evidence type="ECO:0000256" key="1">
    <source>
        <dbReference type="ARBA" id="ARBA00009063"/>
    </source>
</evidence>
<dbReference type="EMBL" id="GDJX01021699">
    <property type="protein sequence ID" value="JAT46237.1"/>
    <property type="molecule type" value="Transcribed_RNA"/>
</dbReference>
<keyword evidence="3 9" id="KW-0812">Transmembrane</keyword>
<dbReference type="GO" id="GO:0015031">
    <property type="term" value="P:protein transport"/>
    <property type="evidence" value="ECO:0007669"/>
    <property type="project" value="UniProtKB-KW"/>
</dbReference>
<evidence type="ECO:0000256" key="7">
    <source>
        <dbReference type="ARBA" id="ARBA00023136"/>
    </source>
</evidence>
<accession>A0A1D1XV18</accession>
<evidence type="ECO:0000256" key="2">
    <source>
        <dbReference type="ARBA" id="ARBA00022448"/>
    </source>
</evidence>
<evidence type="ECO:0000256" key="4">
    <source>
        <dbReference type="ARBA" id="ARBA00022927"/>
    </source>
</evidence>
<reference evidence="11" key="1">
    <citation type="submission" date="2015-07" db="EMBL/GenBank/DDBJ databases">
        <title>Transcriptome Assembly of Anthurium amnicola.</title>
        <authorList>
            <person name="Suzuki J."/>
        </authorList>
    </citation>
    <scope>NUCLEOTIDE SEQUENCE</scope>
</reference>
<dbReference type="Gene3D" id="1.20.58.90">
    <property type="match status" value="1"/>
</dbReference>
<keyword evidence="6" id="KW-0333">Golgi apparatus</keyword>
<dbReference type="Pfam" id="PF09177">
    <property type="entry name" value="STX6_10_61_N"/>
    <property type="match status" value="1"/>
</dbReference>
<keyword evidence="2" id="KW-0813">Transport</keyword>
<evidence type="ECO:0000256" key="3">
    <source>
        <dbReference type="ARBA" id="ARBA00022692"/>
    </source>
</evidence>
<evidence type="ECO:0000256" key="9">
    <source>
        <dbReference type="SAM" id="Phobius"/>
    </source>
</evidence>
<dbReference type="PANTHER" id="PTHR34949:SF3">
    <property type="entry name" value="OS08G0244100 PROTEIN"/>
    <property type="match status" value="1"/>
</dbReference>
<evidence type="ECO:0000256" key="5">
    <source>
        <dbReference type="ARBA" id="ARBA00022989"/>
    </source>
</evidence>
<evidence type="ECO:0000259" key="10">
    <source>
        <dbReference type="Pfam" id="PF09177"/>
    </source>
</evidence>
<proteinExistence type="inferred from homology"/>
<dbReference type="PANTHER" id="PTHR34949">
    <property type="entry name" value="OS05G0443700 PROTEIN"/>
    <property type="match status" value="1"/>
</dbReference>
<dbReference type="InterPro" id="IPR010989">
    <property type="entry name" value="SNARE"/>
</dbReference>
<dbReference type="GO" id="GO:0005794">
    <property type="term" value="C:Golgi apparatus"/>
    <property type="evidence" value="ECO:0007669"/>
    <property type="project" value="UniProtKB-SubCell"/>
</dbReference>
<dbReference type="GO" id="GO:0048193">
    <property type="term" value="P:Golgi vesicle transport"/>
    <property type="evidence" value="ECO:0007669"/>
    <property type="project" value="InterPro"/>
</dbReference>